<organism evidence="1 2">
    <name type="scientific">Fusibacter paucivorans</name>
    <dbReference type="NCBI Taxonomy" id="76009"/>
    <lineage>
        <taxon>Bacteria</taxon>
        <taxon>Bacillati</taxon>
        <taxon>Bacillota</taxon>
        <taxon>Clostridia</taxon>
        <taxon>Eubacteriales</taxon>
        <taxon>Eubacteriales Family XII. Incertae Sedis</taxon>
        <taxon>Fusibacter</taxon>
    </lineage>
</organism>
<protein>
    <submittedName>
        <fullName evidence="1">MBL fold metallo-hydrolase</fullName>
    </submittedName>
</protein>
<dbReference type="PANTHER" id="PTHR42967:SF1">
    <property type="entry name" value="MBL FOLD METALLO-HYDROLASE"/>
    <property type="match status" value="1"/>
</dbReference>
<dbReference type="InterPro" id="IPR036866">
    <property type="entry name" value="RibonucZ/Hydroxyglut_hydro"/>
</dbReference>
<dbReference type="EMBL" id="JAHBCL010000002">
    <property type="protein sequence ID" value="MBS7525472.1"/>
    <property type="molecule type" value="Genomic_DNA"/>
</dbReference>
<accession>A0ABS5PKT1</accession>
<sequence length="221" mass="25475">MRVVHLRHSGVMVTHEEYQLFFDVISDISAYIDFSKKIFIFVSHSHSDHFVKSFIQFKTGKVHYVFSEDVPTDGFKNVLIMKPGDQLKIAGLSINAYASSDLGNAYAVSLAALNVFFAGDLNWWHWENAGTEANRAEEKLFKDIVDTIEVKSFDLAFIPVDPRLGDAYCWTGNYFLERFEVRHFIPIHFGTNFAITEAFQKKHHTRSNIHCIHHLNETIIF</sequence>
<dbReference type="RefSeq" id="WP_213235251.1">
    <property type="nucleotide sequence ID" value="NZ_JAHBCL010000002.1"/>
</dbReference>
<comment type="caution">
    <text evidence="1">The sequence shown here is derived from an EMBL/GenBank/DDBJ whole genome shotgun (WGS) entry which is preliminary data.</text>
</comment>
<keyword evidence="2" id="KW-1185">Reference proteome</keyword>
<gene>
    <name evidence="1" type="ORF">KHM83_02130</name>
</gene>
<name>A0ABS5PKT1_9FIRM</name>
<proteinExistence type="predicted"/>
<dbReference type="Gene3D" id="3.60.15.10">
    <property type="entry name" value="Ribonuclease Z/Hydroxyacylglutathione hydrolase-like"/>
    <property type="match status" value="1"/>
</dbReference>
<dbReference type="SUPFAM" id="SSF56281">
    <property type="entry name" value="Metallo-hydrolase/oxidoreductase"/>
    <property type="match status" value="1"/>
</dbReference>
<dbReference type="PANTHER" id="PTHR42967">
    <property type="entry name" value="METAL DEPENDENT HYDROLASE"/>
    <property type="match status" value="1"/>
</dbReference>
<evidence type="ECO:0000313" key="2">
    <source>
        <dbReference type="Proteomes" id="UP000746471"/>
    </source>
</evidence>
<evidence type="ECO:0000313" key="1">
    <source>
        <dbReference type="EMBL" id="MBS7525472.1"/>
    </source>
</evidence>
<reference evidence="1 2" key="1">
    <citation type="submission" date="2021-05" db="EMBL/GenBank/DDBJ databases">
        <title>Fusibacter ferrireducens sp. nov., an anaerobic, sulfur- and Fe-reducing bacterium isolated from the mangrove sediment.</title>
        <authorList>
            <person name="Qiu D."/>
        </authorList>
    </citation>
    <scope>NUCLEOTIDE SEQUENCE [LARGE SCALE GENOMIC DNA]</scope>
    <source>
        <strain evidence="1 2">DSM 12116</strain>
    </source>
</reference>
<dbReference type="Proteomes" id="UP000746471">
    <property type="component" value="Unassembled WGS sequence"/>
</dbReference>